<gene>
    <name evidence="1" type="ORF">SO802_012478</name>
</gene>
<keyword evidence="2" id="KW-1185">Reference proteome</keyword>
<reference evidence="1 2" key="1">
    <citation type="submission" date="2024-01" db="EMBL/GenBank/DDBJ databases">
        <title>A telomere-to-telomere, gap-free genome of sweet tea (Lithocarpus litseifolius).</title>
        <authorList>
            <person name="Zhou J."/>
        </authorList>
    </citation>
    <scope>NUCLEOTIDE SEQUENCE [LARGE SCALE GENOMIC DNA]</scope>
    <source>
        <strain evidence="1">Zhou-2022a</strain>
        <tissue evidence="1">Leaf</tissue>
    </source>
</reference>
<evidence type="ECO:0008006" key="3">
    <source>
        <dbReference type="Google" id="ProtNLM"/>
    </source>
</evidence>
<evidence type="ECO:0000313" key="2">
    <source>
        <dbReference type="Proteomes" id="UP001459277"/>
    </source>
</evidence>
<accession>A0AAW2D3G7</accession>
<dbReference type="EMBL" id="JAZDWU010000004">
    <property type="protein sequence ID" value="KAL0004917.1"/>
    <property type="molecule type" value="Genomic_DNA"/>
</dbReference>
<evidence type="ECO:0000313" key="1">
    <source>
        <dbReference type="EMBL" id="KAL0004917.1"/>
    </source>
</evidence>
<protein>
    <recommendedName>
        <fullName evidence="3">RNase H type-1 domain-containing protein</fullName>
    </recommendedName>
</protein>
<dbReference type="Proteomes" id="UP001459277">
    <property type="component" value="Unassembled WGS sequence"/>
</dbReference>
<sequence length="91" mass="9893">MLIIKVVGARKKKARRCGFAYKAKNMQGNIIFEGVSSCAAETIPNAIQEAVVEAAIKARSLGFNQILFLNDSRRSVQVTNKEIAPSGRKGL</sequence>
<comment type="caution">
    <text evidence="1">The sequence shown here is derived from an EMBL/GenBank/DDBJ whole genome shotgun (WGS) entry which is preliminary data.</text>
</comment>
<proteinExistence type="predicted"/>
<organism evidence="1 2">
    <name type="scientific">Lithocarpus litseifolius</name>
    <dbReference type="NCBI Taxonomy" id="425828"/>
    <lineage>
        <taxon>Eukaryota</taxon>
        <taxon>Viridiplantae</taxon>
        <taxon>Streptophyta</taxon>
        <taxon>Embryophyta</taxon>
        <taxon>Tracheophyta</taxon>
        <taxon>Spermatophyta</taxon>
        <taxon>Magnoliopsida</taxon>
        <taxon>eudicotyledons</taxon>
        <taxon>Gunneridae</taxon>
        <taxon>Pentapetalae</taxon>
        <taxon>rosids</taxon>
        <taxon>fabids</taxon>
        <taxon>Fagales</taxon>
        <taxon>Fagaceae</taxon>
        <taxon>Lithocarpus</taxon>
    </lineage>
</organism>
<dbReference type="AlphaFoldDB" id="A0AAW2D3G7"/>
<name>A0AAW2D3G7_9ROSI</name>